<dbReference type="STRING" id="106004.A0A1Y2ENX8"/>
<gene>
    <name evidence="10" type="ORF">BCR35DRAFT_293855</name>
</gene>
<dbReference type="FunFam" id="1.20.1160.11:FF:000003">
    <property type="entry name" value="Paired amphipathic helix SIN3-like protein"/>
    <property type="match status" value="1"/>
</dbReference>
<evidence type="ECO:0000313" key="10">
    <source>
        <dbReference type="EMBL" id="ORY73258.1"/>
    </source>
</evidence>
<feature type="compositionally biased region" description="Low complexity" evidence="8">
    <location>
        <begin position="21"/>
        <end position="40"/>
    </location>
</feature>
<dbReference type="PROSITE" id="PS51477">
    <property type="entry name" value="PAH"/>
    <property type="match status" value="3"/>
</dbReference>
<feature type="region of interest" description="Disordered" evidence="8">
    <location>
        <begin position="1077"/>
        <end position="1107"/>
    </location>
</feature>
<dbReference type="GO" id="GO:0033698">
    <property type="term" value="C:Rpd3L complex"/>
    <property type="evidence" value="ECO:0007669"/>
    <property type="project" value="UniProtKB-ARBA"/>
</dbReference>
<evidence type="ECO:0000256" key="7">
    <source>
        <dbReference type="PROSITE-ProRule" id="PRU00810"/>
    </source>
</evidence>
<dbReference type="InterPro" id="IPR031693">
    <property type="entry name" value="Sin3_C"/>
</dbReference>
<dbReference type="EMBL" id="MCGR01000047">
    <property type="protein sequence ID" value="ORY73258.1"/>
    <property type="molecule type" value="Genomic_DNA"/>
</dbReference>
<dbReference type="OrthoDB" id="10265969at2759"/>
<feature type="region of interest" description="Disordered" evidence="8">
    <location>
        <begin position="1"/>
        <end position="40"/>
    </location>
</feature>
<keyword evidence="11" id="KW-1185">Reference proteome</keyword>
<organism evidence="10 11">
    <name type="scientific">Leucosporidium creatinivorum</name>
    <dbReference type="NCBI Taxonomy" id="106004"/>
    <lineage>
        <taxon>Eukaryota</taxon>
        <taxon>Fungi</taxon>
        <taxon>Dikarya</taxon>
        <taxon>Basidiomycota</taxon>
        <taxon>Pucciniomycotina</taxon>
        <taxon>Microbotryomycetes</taxon>
        <taxon>Leucosporidiales</taxon>
        <taxon>Leucosporidium</taxon>
    </lineage>
</organism>
<evidence type="ECO:0000256" key="1">
    <source>
        <dbReference type="ARBA" id="ARBA00004123"/>
    </source>
</evidence>
<dbReference type="FunFam" id="1.20.1160.11:FF:000002">
    <property type="entry name" value="Paired amphipathic helix protein SIN3"/>
    <property type="match status" value="1"/>
</dbReference>
<dbReference type="InterPro" id="IPR003822">
    <property type="entry name" value="PAH"/>
</dbReference>
<dbReference type="InterPro" id="IPR013194">
    <property type="entry name" value="HDAC_interact_dom"/>
</dbReference>
<dbReference type="InterPro" id="IPR036600">
    <property type="entry name" value="PAH_sf"/>
</dbReference>
<proteinExistence type="predicted"/>
<keyword evidence="6 7" id="KW-0539">Nucleus</keyword>
<feature type="region of interest" description="Disordered" evidence="8">
    <location>
        <begin position="208"/>
        <end position="300"/>
    </location>
</feature>
<feature type="compositionally biased region" description="Low complexity" evidence="8">
    <location>
        <begin position="324"/>
        <end position="354"/>
    </location>
</feature>
<evidence type="ECO:0000256" key="5">
    <source>
        <dbReference type="ARBA" id="ARBA00023163"/>
    </source>
</evidence>
<dbReference type="Pfam" id="PF16879">
    <property type="entry name" value="Sin3a_C"/>
    <property type="match status" value="1"/>
</dbReference>
<accession>A0A1Y2ENX8</accession>
<sequence length="1453" mass="156356">MSAPPPTSGAPAQQPPPASAPPAASTSTAASSATAPATAAPVVTPAATLAPTPASAAAVPPRVSPFASRQVSPNALATASPSAQAQGAASAFRPLNVRDALSYLDRVKQQFSAEYEVYDQFLTIMKQFKTQAIDTPGVIDRVSTLFRGHPSLIQGFNTFLPPGYRIECFVSTANEQGASNTITVTTPMGITTRTQDVTGVEAREFVKTHPGASATAGKPASGGAAGARTGAATPASGSSASTPAAGGTPSASTPNAASTSRAGATPSSSAPTTGARSAISPPAPIPPYGGGAAAASKPTGATVPFWQSPFTAKPNSATGGFVNRTSASAAPSTSTAAAASTASSATARATPARPTAEEDAAKAKSAVEASDAADAIVSSAPAVARREAATASATAAGEPAAPATAAGGQPVMEFNHAINYVNKIKNRFVKDPETYKTFLEILQTYQKETRPIQEVYTQVTALFHSAPDLLDEFKAFLPDTTDPNVVAAQQAQAAGAQKKKEAGKANGSAKKPAAGEEKKKRAAPGMGERAKAKRAKTHHVDSPPVAPSTSKERAPDRTERERDRSVAASIASDAPMPAAPSPYHIQPYGAPPPGFPGAPRMQSAYDAYLANHRSPQLVQAEEFGFFDRVKKYLDDRTTYTEFLKLLNLFTQEIIDVATLLEKSLLFFGHNEELVAQFKELVGWDPVKDGRVPGEDWIIDNESVFERPGVRLDLMKSYGPSYRKLPDSEIDLACSGREPLDWSVLNDEWVAFATWASEGSSAHRKNPYEEALYNSEQERHWYSFHIESNLRTIAYLEPIAARIALMTPEERVAFKMHDGFGGTAPSVYERIIRKVYGKDHGWEILTALFDNPSVAVPIVLSRLKQKDEEWKRAEREWNKVWREVDNKNFYRALDHQGIPFKAIDKKATTTSKALTSEIESLRRDKQQKRFDLPPSSPPLRPLHQFELGMPDRDVLFDVLKLTFSFLDRDQSGFSAPERARVEAFLRLFVPLLFGVPHSEMEANLAHTDESQEGDDDDAESEADTNAGSDAETSTPNGDSTESASTSASPASAGKKNGSGGVNKKGGAADLRKRLLKHAATTAGKGAPPKSTSRANSPEEGIVTPGGGILGEQTWIQLSESGEEEPAMDKPLPSRRFNFFANATYYCLVRLIHTLYHRLATFKELTAQLAAEHEHRRLNPLAVELGLAVPVPVVDEGDNPAERYYEHALDLAEKLFDGDIDQQTYEEQLRYMGGVKAYPLYTVDKLISTVIKHIHTVNSDSRCQDLVTLLEKDRARDFITTRQQIAYRMEAEAAIGAEDPLYRIEWIPESMALTIQLLGKEDLTLDDAYGSEEKMHASWVASYALTSSTEGVGAQVKAPLLKRNRMLSEAEDPQEFDIVPGLEAKVAADGYQLHFVANTEDYLHRRRPAPEPESPGAAPVAERRKERFAKWLEEASSGASSRAGGGDEDVTMESV</sequence>
<dbReference type="Proteomes" id="UP000193467">
    <property type="component" value="Unassembled WGS sequence"/>
</dbReference>
<dbReference type="SMART" id="SM00761">
    <property type="entry name" value="HDAC_interact"/>
    <property type="match status" value="1"/>
</dbReference>
<feature type="region of interest" description="Disordered" evidence="8">
    <location>
        <begin position="323"/>
        <end position="368"/>
    </location>
</feature>
<evidence type="ECO:0000256" key="8">
    <source>
        <dbReference type="SAM" id="MobiDB-lite"/>
    </source>
</evidence>
<keyword evidence="3" id="KW-0677">Repeat</keyword>
<evidence type="ECO:0000256" key="4">
    <source>
        <dbReference type="ARBA" id="ARBA00023015"/>
    </source>
</evidence>
<protein>
    <recommendedName>
        <fullName evidence="9">Histone deacetylase interacting domain-containing protein</fullName>
    </recommendedName>
</protein>
<feature type="compositionally biased region" description="Pro residues" evidence="8">
    <location>
        <begin position="1"/>
        <end position="20"/>
    </location>
</feature>
<feature type="compositionally biased region" description="Polar residues" evidence="8">
    <location>
        <begin position="1024"/>
        <end position="1037"/>
    </location>
</feature>
<dbReference type="SUPFAM" id="SSF47762">
    <property type="entry name" value="PAH2 domain"/>
    <property type="match status" value="3"/>
</dbReference>
<feature type="compositionally biased region" description="Basic and acidic residues" evidence="8">
    <location>
        <begin position="550"/>
        <end position="565"/>
    </location>
</feature>
<feature type="compositionally biased region" description="Acidic residues" evidence="8">
    <location>
        <begin position="1444"/>
        <end position="1453"/>
    </location>
</feature>
<keyword evidence="5" id="KW-0804">Transcription</keyword>
<dbReference type="FunCoup" id="A0A1Y2ENX8">
    <property type="interactions" value="624"/>
</dbReference>
<name>A0A1Y2ENX8_9BASI</name>
<feature type="compositionally biased region" description="Low complexity" evidence="8">
    <location>
        <begin position="567"/>
        <end position="576"/>
    </location>
</feature>
<dbReference type="FunFam" id="1.20.1160.11:FF:000001">
    <property type="entry name" value="Paired amphipathic helix protein Sin3"/>
    <property type="match status" value="1"/>
</dbReference>
<reference evidence="10 11" key="1">
    <citation type="submission" date="2016-07" db="EMBL/GenBank/DDBJ databases">
        <title>Pervasive Adenine N6-methylation of Active Genes in Fungi.</title>
        <authorList>
            <consortium name="DOE Joint Genome Institute"/>
            <person name="Mondo S.J."/>
            <person name="Dannebaum R.O."/>
            <person name="Kuo R.C."/>
            <person name="Labutti K."/>
            <person name="Haridas S."/>
            <person name="Kuo A."/>
            <person name="Salamov A."/>
            <person name="Ahrendt S.R."/>
            <person name="Lipzen A."/>
            <person name="Sullivan W."/>
            <person name="Andreopoulos W.B."/>
            <person name="Clum A."/>
            <person name="Lindquist E."/>
            <person name="Daum C."/>
            <person name="Ramamoorthy G.K."/>
            <person name="Gryganskyi A."/>
            <person name="Culley D."/>
            <person name="Magnuson J.K."/>
            <person name="James T.Y."/>
            <person name="O'Malley M.A."/>
            <person name="Stajich J.E."/>
            <person name="Spatafora J.W."/>
            <person name="Visel A."/>
            <person name="Grigoriev I.V."/>
        </authorList>
    </citation>
    <scope>NUCLEOTIDE SEQUENCE [LARGE SCALE GENOMIC DNA]</scope>
    <source>
        <strain evidence="10 11">62-1032</strain>
    </source>
</reference>
<feature type="region of interest" description="Disordered" evidence="8">
    <location>
        <begin position="1401"/>
        <end position="1453"/>
    </location>
</feature>
<evidence type="ECO:0000256" key="3">
    <source>
        <dbReference type="ARBA" id="ARBA00022737"/>
    </source>
</evidence>
<feature type="region of interest" description="Disordered" evidence="8">
    <location>
        <begin position="1005"/>
        <end position="1064"/>
    </location>
</feature>
<dbReference type="GO" id="GO:0000122">
    <property type="term" value="P:negative regulation of transcription by RNA polymerase II"/>
    <property type="evidence" value="ECO:0007669"/>
    <property type="project" value="TreeGrafter"/>
</dbReference>
<keyword evidence="4" id="KW-0805">Transcription regulation</keyword>
<dbReference type="Gene3D" id="1.20.1160.11">
    <property type="entry name" value="Paired amphipathic helix"/>
    <property type="match status" value="3"/>
</dbReference>
<dbReference type="PANTHER" id="PTHR12346">
    <property type="entry name" value="SIN3B-RELATED"/>
    <property type="match status" value="1"/>
</dbReference>
<dbReference type="InParanoid" id="A0A1Y2ENX8"/>
<dbReference type="Pfam" id="PF02671">
    <property type="entry name" value="PAH"/>
    <property type="match status" value="3"/>
</dbReference>
<comment type="caution">
    <text evidence="10">The sequence shown here is derived from an EMBL/GenBank/DDBJ whole genome shotgun (WGS) entry which is preliminary data.</text>
</comment>
<dbReference type="Pfam" id="PF08295">
    <property type="entry name" value="Sin3_corepress"/>
    <property type="match status" value="1"/>
</dbReference>
<evidence type="ECO:0000256" key="2">
    <source>
        <dbReference type="ARBA" id="ARBA00022491"/>
    </source>
</evidence>
<feature type="compositionally biased region" description="Acidic residues" evidence="8">
    <location>
        <begin position="1009"/>
        <end position="1021"/>
    </location>
</feature>
<comment type="subcellular location">
    <subcellularLocation>
        <location evidence="1 7">Nucleus</location>
    </subcellularLocation>
</comment>
<dbReference type="InterPro" id="IPR039774">
    <property type="entry name" value="Sin3-like"/>
</dbReference>
<feature type="compositionally biased region" description="Low complexity" evidence="8">
    <location>
        <begin position="210"/>
        <end position="262"/>
    </location>
</feature>
<feature type="domain" description="Histone deacetylase interacting" evidence="9">
    <location>
        <begin position="713"/>
        <end position="812"/>
    </location>
</feature>
<feature type="compositionally biased region" description="Low complexity" evidence="8">
    <location>
        <begin position="1038"/>
        <end position="1054"/>
    </location>
</feature>
<evidence type="ECO:0000256" key="6">
    <source>
        <dbReference type="ARBA" id="ARBA00023242"/>
    </source>
</evidence>
<keyword evidence="2" id="KW-0678">Repressor</keyword>
<evidence type="ECO:0000313" key="11">
    <source>
        <dbReference type="Proteomes" id="UP000193467"/>
    </source>
</evidence>
<dbReference type="PANTHER" id="PTHR12346:SF0">
    <property type="entry name" value="SIN3A, ISOFORM G"/>
    <property type="match status" value="1"/>
</dbReference>
<dbReference type="GO" id="GO:0003714">
    <property type="term" value="F:transcription corepressor activity"/>
    <property type="evidence" value="ECO:0007669"/>
    <property type="project" value="InterPro"/>
</dbReference>
<dbReference type="GO" id="GO:0010628">
    <property type="term" value="P:positive regulation of gene expression"/>
    <property type="evidence" value="ECO:0007669"/>
    <property type="project" value="UniProtKB-ARBA"/>
</dbReference>
<evidence type="ECO:0000259" key="9">
    <source>
        <dbReference type="SMART" id="SM00761"/>
    </source>
</evidence>
<feature type="compositionally biased region" description="Basic and acidic residues" evidence="8">
    <location>
        <begin position="1419"/>
        <end position="1431"/>
    </location>
</feature>
<feature type="region of interest" description="Disordered" evidence="8">
    <location>
        <begin position="489"/>
        <end position="592"/>
    </location>
</feature>